<accession>A0ABY6PCQ6</accession>
<dbReference type="RefSeq" id="WP_265362899.1">
    <property type="nucleotide sequence ID" value="NZ_CP110636.1"/>
</dbReference>
<protein>
    <submittedName>
        <fullName evidence="2">Uncharacterized protein</fullName>
    </submittedName>
</protein>
<feature type="region of interest" description="Disordered" evidence="1">
    <location>
        <begin position="1"/>
        <end position="21"/>
    </location>
</feature>
<feature type="compositionally biased region" description="Polar residues" evidence="1">
    <location>
        <begin position="12"/>
        <end position="21"/>
    </location>
</feature>
<gene>
    <name evidence="2" type="ORF">OJ254_16275</name>
</gene>
<proteinExistence type="predicted"/>
<evidence type="ECO:0000256" key="1">
    <source>
        <dbReference type="SAM" id="MobiDB-lite"/>
    </source>
</evidence>
<keyword evidence="3" id="KW-1185">Reference proteome</keyword>
<evidence type="ECO:0000313" key="2">
    <source>
        <dbReference type="EMBL" id="UZJ31566.1"/>
    </source>
</evidence>
<reference evidence="2" key="1">
    <citation type="submission" date="2022-11" db="EMBL/GenBank/DDBJ databases">
        <title>Identification and genomic analyses of a novel endophytic actinobacterium Streptomyces endophytica sp. nov. with potential for biocontrol of Yam anthracnose.</title>
        <authorList>
            <person name="Huang X."/>
        </authorList>
    </citation>
    <scope>NUCLEOTIDE SEQUENCE</scope>
    <source>
        <strain evidence="2">HNM0140</strain>
    </source>
</reference>
<dbReference type="EMBL" id="CP110636">
    <property type="protein sequence ID" value="UZJ31566.1"/>
    <property type="molecule type" value="Genomic_DNA"/>
</dbReference>
<name>A0ABY6PCQ6_9ACTN</name>
<dbReference type="Proteomes" id="UP001164959">
    <property type="component" value="Chromosome"/>
</dbReference>
<organism evidence="2 3">
    <name type="scientific">Streptomyces endophytica</name>
    <dbReference type="NCBI Taxonomy" id="2991496"/>
    <lineage>
        <taxon>Bacteria</taxon>
        <taxon>Bacillati</taxon>
        <taxon>Actinomycetota</taxon>
        <taxon>Actinomycetes</taxon>
        <taxon>Kitasatosporales</taxon>
        <taxon>Streptomycetaceae</taxon>
        <taxon>Streptomyces</taxon>
    </lineage>
</organism>
<sequence length="44" mass="4943">MSGTIPAVPHPQQKTIKAQESEFTSDDLGLFVLRKEWAQQDSNL</sequence>
<evidence type="ECO:0000313" key="3">
    <source>
        <dbReference type="Proteomes" id="UP001164959"/>
    </source>
</evidence>